<comment type="subcellular location">
    <subcellularLocation>
        <location evidence="1">Cell outer membrane</location>
    </subcellularLocation>
</comment>
<accession>A0A383E6T8</accession>
<keyword evidence="3" id="KW-0998">Cell outer membrane</keyword>
<proteinExistence type="predicted"/>
<evidence type="ECO:0000256" key="3">
    <source>
        <dbReference type="ARBA" id="ARBA00023237"/>
    </source>
</evidence>
<sequence>INFSKFLTISKSISFLETYVSEFEYRNTIYGNREVSHSPNQKYSIGFLYDFSKYIKGLKINIESNYIGAFYFEEQNNIKSNPYNLIDLSIQYNYKNIIFSLWSKNITNEKYPVRGYSFVLDPTYTIKSYQSFGNPRTTGITLSFNIED</sequence>
<feature type="non-terminal residue" evidence="4">
    <location>
        <position position="1"/>
    </location>
</feature>
<reference evidence="4" key="1">
    <citation type="submission" date="2018-05" db="EMBL/GenBank/DDBJ databases">
        <authorList>
            <person name="Lanie J.A."/>
            <person name="Ng W.-L."/>
            <person name="Kazmierczak K.M."/>
            <person name="Andrzejewski T.M."/>
            <person name="Davidsen T.M."/>
            <person name="Wayne K.J."/>
            <person name="Tettelin H."/>
            <person name="Glass J.I."/>
            <person name="Rusch D."/>
            <person name="Podicherti R."/>
            <person name="Tsui H.-C.T."/>
            <person name="Winkler M.E."/>
        </authorList>
    </citation>
    <scope>NUCLEOTIDE SEQUENCE</scope>
</reference>
<evidence type="ECO:0000313" key="4">
    <source>
        <dbReference type="EMBL" id="SVE51808.1"/>
    </source>
</evidence>
<evidence type="ECO:0000256" key="1">
    <source>
        <dbReference type="ARBA" id="ARBA00004442"/>
    </source>
</evidence>
<evidence type="ECO:0000256" key="2">
    <source>
        <dbReference type="ARBA" id="ARBA00023136"/>
    </source>
</evidence>
<keyword evidence="2" id="KW-0472">Membrane</keyword>
<dbReference type="EMBL" id="UINC01222852">
    <property type="protein sequence ID" value="SVE51808.1"/>
    <property type="molecule type" value="Genomic_DNA"/>
</dbReference>
<evidence type="ECO:0008006" key="5">
    <source>
        <dbReference type="Google" id="ProtNLM"/>
    </source>
</evidence>
<dbReference type="SUPFAM" id="SSF56935">
    <property type="entry name" value="Porins"/>
    <property type="match status" value="1"/>
</dbReference>
<dbReference type="Gene3D" id="2.40.170.20">
    <property type="entry name" value="TonB-dependent receptor, beta-barrel domain"/>
    <property type="match status" value="1"/>
</dbReference>
<organism evidence="4">
    <name type="scientific">marine metagenome</name>
    <dbReference type="NCBI Taxonomy" id="408172"/>
    <lineage>
        <taxon>unclassified sequences</taxon>
        <taxon>metagenomes</taxon>
        <taxon>ecological metagenomes</taxon>
    </lineage>
</organism>
<name>A0A383E6T8_9ZZZZ</name>
<dbReference type="AlphaFoldDB" id="A0A383E6T8"/>
<protein>
    <recommendedName>
        <fullName evidence="5">TonB-dependent receptor-like beta-barrel domain-containing protein</fullName>
    </recommendedName>
</protein>
<dbReference type="InterPro" id="IPR036942">
    <property type="entry name" value="Beta-barrel_TonB_sf"/>
</dbReference>
<dbReference type="GO" id="GO:0009279">
    <property type="term" value="C:cell outer membrane"/>
    <property type="evidence" value="ECO:0007669"/>
    <property type="project" value="UniProtKB-SubCell"/>
</dbReference>
<gene>
    <name evidence="4" type="ORF">METZ01_LOCUS504662</name>
</gene>